<dbReference type="OrthoDB" id="187379at2"/>
<evidence type="ECO:0000256" key="6">
    <source>
        <dbReference type="SAM" id="Phobius"/>
    </source>
</evidence>
<dbReference type="InterPro" id="IPR003838">
    <property type="entry name" value="ABC3_permease_C"/>
</dbReference>
<proteinExistence type="predicted"/>
<comment type="caution">
    <text evidence="9">The sequence shown here is derived from an EMBL/GenBank/DDBJ whole genome shotgun (WGS) entry which is preliminary data.</text>
</comment>
<accession>A6DRZ0</accession>
<gene>
    <name evidence="9" type="ORF">LNTAR_08081</name>
</gene>
<feature type="domain" description="MacB-like periplasmic core" evidence="8">
    <location>
        <begin position="24"/>
        <end position="212"/>
    </location>
</feature>
<evidence type="ECO:0000259" key="8">
    <source>
        <dbReference type="Pfam" id="PF12704"/>
    </source>
</evidence>
<feature type="domain" description="ABC3 transporter permease C-terminal" evidence="7">
    <location>
        <begin position="256"/>
        <end position="368"/>
    </location>
</feature>
<comment type="subcellular location">
    <subcellularLocation>
        <location evidence="1">Cell membrane</location>
        <topology evidence="1">Multi-pass membrane protein</topology>
    </subcellularLocation>
</comment>
<evidence type="ECO:0000313" key="10">
    <source>
        <dbReference type="Proteomes" id="UP000004947"/>
    </source>
</evidence>
<dbReference type="RefSeq" id="WP_007280608.1">
    <property type="nucleotide sequence ID" value="NZ_ABCK01000027.1"/>
</dbReference>
<evidence type="ECO:0000256" key="5">
    <source>
        <dbReference type="ARBA" id="ARBA00023136"/>
    </source>
</evidence>
<keyword evidence="2" id="KW-1003">Cell membrane</keyword>
<evidence type="ECO:0000256" key="2">
    <source>
        <dbReference type="ARBA" id="ARBA00022475"/>
    </source>
</evidence>
<dbReference type="Pfam" id="PF12704">
    <property type="entry name" value="MacB_PCD"/>
    <property type="match status" value="1"/>
</dbReference>
<dbReference type="PANTHER" id="PTHR43738">
    <property type="entry name" value="ABC TRANSPORTER, MEMBRANE PROTEIN"/>
    <property type="match status" value="1"/>
</dbReference>
<dbReference type="AlphaFoldDB" id="A6DRZ0"/>
<evidence type="ECO:0000256" key="3">
    <source>
        <dbReference type="ARBA" id="ARBA00022692"/>
    </source>
</evidence>
<organism evidence="9 10">
    <name type="scientific">Lentisphaera araneosa HTCC2155</name>
    <dbReference type="NCBI Taxonomy" id="313628"/>
    <lineage>
        <taxon>Bacteria</taxon>
        <taxon>Pseudomonadati</taxon>
        <taxon>Lentisphaerota</taxon>
        <taxon>Lentisphaeria</taxon>
        <taxon>Lentisphaerales</taxon>
        <taxon>Lentisphaeraceae</taxon>
        <taxon>Lentisphaera</taxon>
    </lineage>
</organism>
<protein>
    <submittedName>
        <fullName evidence="9">Uncharacterized protein</fullName>
    </submittedName>
</protein>
<keyword evidence="10" id="KW-1185">Reference proteome</keyword>
<feature type="transmembrane region" description="Helical" evidence="6">
    <location>
        <begin position="343"/>
        <end position="364"/>
    </location>
</feature>
<reference evidence="9 10" key="1">
    <citation type="journal article" date="2010" name="J. Bacteriol.">
        <title>Genome sequence of Lentisphaera araneosa HTCC2155T, the type species of the order Lentisphaerales in the phylum Lentisphaerae.</title>
        <authorList>
            <person name="Thrash J.C."/>
            <person name="Cho J.C."/>
            <person name="Vergin K.L."/>
            <person name="Morris R.M."/>
            <person name="Giovannoni S.J."/>
        </authorList>
    </citation>
    <scope>NUCLEOTIDE SEQUENCE [LARGE SCALE GENOMIC DNA]</scope>
    <source>
        <strain evidence="9 10">HTCC2155</strain>
    </source>
</reference>
<dbReference type="GO" id="GO:0005886">
    <property type="term" value="C:plasma membrane"/>
    <property type="evidence" value="ECO:0007669"/>
    <property type="project" value="UniProtKB-SubCell"/>
</dbReference>
<feature type="transmembrane region" description="Helical" evidence="6">
    <location>
        <begin position="251"/>
        <end position="276"/>
    </location>
</feature>
<feature type="transmembrane region" description="Helical" evidence="6">
    <location>
        <begin position="296"/>
        <end position="323"/>
    </location>
</feature>
<evidence type="ECO:0000256" key="4">
    <source>
        <dbReference type="ARBA" id="ARBA00022989"/>
    </source>
</evidence>
<evidence type="ECO:0000313" key="9">
    <source>
        <dbReference type="EMBL" id="EDM25565.1"/>
    </source>
</evidence>
<dbReference type="Proteomes" id="UP000004947">
    <property type="component" value="Unassembled WGS sequence"/>
</dbReference>
<evidence type="ECO:0000259" key="7">
    <source>
        <dbReference type="Pfam" id="PF02687"/>
    </source>
</evidence>
<evidence type="ECO:0000256" key="1">
    <source>
        <dbReference type="ARBA" id="ARBA00004651"/>
    </source>
</evidence>
<dbReference type="PANTHER" id="PTHR43738:SF3">
    <property type="entry name" value="ABC TRANSPORTER PERMEASE"/>
    <property type="match status" value="1"/>
</dbReference>
<sequence length="377" mass="41785">MFTYTLMNLVKSPLRSLQLFASCFLVFMLILLASSFQESMSSSLSVNSDDKNVILLGTGSEESLERSEVHQSAIAAAKTIPGLKKSFDQSAVSPEIHYNSVLQFNGVDKEALIRGVQKTALNVYPALELHEGHFPNSGEIMVGRFAWKRLGLTPSELSIGKSIIFEKQEFTIAGIFAAPGTLMESEIWINLNDMISLTQRDSISSITLRLDQAEFDDVDLFAKQRLDLQVAAISEQDYYAKVSSFYEPIQFMAWLTALLIASGALFGGLNTFYAAVESRKKELATLQAIGFQRSKLFLSLYGESLLIHLAAYVFAISSAMYFFPMVNINFGSTFFTLGITHLQIFFGFALAIVLAFAVIILPGWHCLHPQLNSTLND</sequence>
<dbReference type="STRING" id="313628.LNTAR_08081"/>
<dbReference type="InterPro" id="IPR051125">
    <property type="entry name" value="ABC-4/HrtB_transporter"/>
</dbReference>
<dbReference type="eggNOG" id="COG0577">
    <property type="taxonomic scope" value="Bacteria"/>
</dbReference>
<keyword evidence="4 6" id="KW-1133">Transmembrane helix</keyword>
<dbReference type="EMBL" id="ABCK01000027">
    <property type="protein sequence ID" value="EDM25565.1"/>
    <property type="molecule type" value="Genomic_DNA"/>
</dbReference>
<keyword evidence="3 6" id="KW-0812">Transmembrane</keyword>
<name>A6DRZ0_9BACT</name>
<dbReference type="Pfam" id="PF02687">
    <property type="entry name" value="FtsX"/>
    <property type="match status" value="1"/>
</dbReference>
<keyword evidence="5 6" id="KW-0472">Membrane</keyword>
<dbReference type="InterPro" id="IPR025857">
    <property type="entry name" value="MacB_PCD"/>
</dbReference>